<dbReference type="InterPro" id="IPR012854">
    <property type="entry name" value="Cu_amine_oxidase-like_N"/>
</dbReference>
<dbReference type="RefSeq" id="WP_131017622.1">
    <property type="nucleotide sequence ID" value="NZ_SIRE01000029.1"/>
</dbReference>
<reference evidence="3 4" key="1">
    <citation type="submission" date="2019-02" db="EMBL/GenBank/DDBJ databases">
        <title>Paenibacillus sp. nov., isolated from surface-sterilized tissue of Thalictrum simplex L.</title>
        <authorList>
            <person name="Tuo L."/>
        </authorList>
    </citation>
    <scope>NUCLEOTIDE SEQUENCE [LARGE SCALE GENOMIC DNA]</scope>
    <source>
        <strain evidence="3 4">N2SHLJ1</strain>
    </source>
</reference>
<feature type="domain" description="Copper amine oxidase-like N-terminal" evidence="2">
    <location>
        <begin position="73"/>
        <end position="175"/>
    </location>
</feature>
<comment type="caution">
    <text evidence="3">The sequence shown here is derived from an EMBL/GenBank/DDBJ whole genome shotgun (WGS) entry which is preliminary data.</text>
</comment>
<feature type="signal peptide" evidence="1">
    <location>
        <begin position="1"/>
        <end position="25"/>
    </location>
</feature>
<organism evidence="3 4">
    <name type="scientific">Paenibacillus thalictri</name>
    <dbReference type="NCBI Taxonomy" id="2527873"/>
    <lineage>
        <taxon>Bacteria</taxon>
        <taxon>Bacillati</taxon>
        <taxon>Bacillota</taxon>
        <taxon>Bacilli</taxon>
        <taxon>Bacillales</taxon>
        <taxon>Paenibacillaceae</taxon>
        <taxon>Paenibacillus</taxon>
    </lineage>
</organism>
<dbReference type="InterPro" id="IPR036582">
    <property type="entry name" value="Mao_N_sf"/>
</dbReference>
<dbReference type="Proteomes" id="UP000293142">
    <property type="component" value="Unassembled WGS sequence"/>
</dbReference>
<evidence type="ECO:0000256" key="1">
    <source>
        <dbReference type="SAM" id="SignalP"/>
    </source>
</evidence>
<keyword evidence="4" id="KW-1185">Reference proteome</keyword>
<proteinExistence type="predicted"/>
<keyword evidence="1" id="KW-0732">Signal</keyword>
<dbReference type="Gene3D" id="3.30.457.10">
    <property type="entry name" value="Copper amine oxidase-like, N-terminal domain"/>
    <property type="match status" value="1"/>
</dbReference>
<dbReference type="AlphaFoldDB" id="A0A4Q9DHK1"/>
<sequence length="188" mass="20709">MNPMKKAAAVSVLSLALMLPGIAQANEMMMKPAAGEMGTDMGSSMSTDMSSGMMNMNNGMAMDGKMMGTGSKAEMMMNGTTYVPLRMFAETLGYKVIWNGDERSITMTYMNMGMDKGMGTAMPDKTGQAMMDMKDMYMVKIMLDSKDIMIGMDKNMLKNAPMLMDGEVYVTQDFIPMYLLAPFMMKSM</sequence>
<name>A0A4Q9DHK1_9BACL</name>
<dbReference type="EMBL" id="SIRE01000029">
    <property type="protein sequence ID" value="TBL70905.1"/>
    <property type="molecule type" value="Genomic_DNA"/>
</dbReference>
<evidence type="ECO:0000313" key="4">
    <source>
        <dbReference type="Proteomes" id="UP000293142"/>
    </source>
</evidence>
<accession>A0A4Q9DHK1</accession>
<dbReference type="OrthoDB" id="2627147at2"/>
<protein>
    <submittedName>
        <fullName evidence="3">Copper amine oxidase N-terminal domain-containing protein</fullName>
    </submittedName>
</protein>
<feature type="chain" id="PRO_5020579423" evidence="1">
    <location>
        <begin position="26"/>
        <end position="188"/>
    </location>
</feature>
<evidence type="ECO:0000313" key="3">
    <source>
        <dbReference type="EMBL" id="TBL70905.1"/>
    </source>
</evidence>
<dbReference type="SUPFAM" id="SSF55383">
    <property type="entry name" value="Copper amine oxidase, domain N"/>
    <property type="match status" value="1"/>
</dbReference>
<gene>
    <name evidence="3" type="ORF">EYB31_32215</name>
</gene>
<dbReference type="Pfam" id="PF07833">
    <property type="entry name" value="Cu_amine_oxidN1"/>
    <property type="match status" value="1"/>
</dbReference>
<evidence type="ECO:0000259" key="2">
    <source>
        <dbReference type="Pfam" id="PF07833"/>
    </source>
</evidence>